<dbReference type="GO" id="GO:0004134">
    <property type="term" value="F:4-alpha-glucanotransferase activity"/>
    <property type="evidence" value="ECO:0007669"/>
    <property type="project" value="UniProtKB-EC"/>
</dbReference>
<dbReference type="Proteomes" id="UP000033434">
    <property type="component" value="Unassembled WGS sequence"/>
</dbReference>
<dbReference type="PATRIC" id="fig|1129367.4.peg.4777"/>
<dbReference type="Pfam" id="PF02446">
    <property type="entry name" value="Glyco_hydro_77"/>
    <property type="match status" value="2"/>
</dbReference>
<organism evidence="11 12">
    <name type="scientific">Pseudoalteromonas luteoviolacea S4054</name>
    <dbReference type="NCBI Taxonomy" id="1129367"/>
    <lineage>
        <taxon>Bacteria</taxon>
        <taxon>Pseudomonadati</taxon>
        <taxon>Pseudomonadota</taxon>
        <taxon>Gammaproteobacteria</taxon>
        <taxon>Alteromonadales</taxon>
        <taxon>Pseudoalteromonadaceae</taxon>
        <taxon>Pseudoalteromonas</taxon>
    </lineage>
</organism>
<evidence type="ECO:0000256" key="7">
    <source>
        <dbReference type="ARBA" id="ARBA00023277"/>
    </source>
</evidence>
<evidence type="ECO:0000256" key="9">
    <source>
        <dbReference type="ARBA" id="ARBA00031501"/>
    </source>
</evidence>
<dbReference type="PANTHER" id="PTHR32438:SF5">
    <property type="entry name" value="4-ALPHA-GLUCANOTRANSFERASE DPE1, CHLOROPLASTIC_AMYLOPLASTIC"/>
    <property type="match status" value="1"/>
</dbReference>
<evidence type="ECO:0000256" key="5">
    <source>
        <dbReference type="ARBA" id="ARBA00022676"/>
    </source>
</evidence>
<sequence length="665" mass="75328">MPMEGLQQLFYLHGIGFDFVKYDGEHVVFDNLTRQAALECCGVNPHDPQAIQDLNFELDIATWKRVVDEVTLCSSESGAFVLKVHESLRQSMVSVKVQSASIDATISLNTCEEVGEYIHGSDRYIGLEICLGELPVGYFELALEGAFGAITSELWSVPKHCYNPYYCGNKEKPLGISLQLYTLNSDRNYGIGDFADLKQLIDLFASQGGDFVLLNPLHLLFSDSPEEASPYSPSHRCLINPLYIALDDLPQVVGDECVQRFISTTDVESGRAVSSKFIDYTKTSNLKYKLFQQLYECWLKSPNNEDCFNRFIVEKQATLEGLELSRFEWFLQWLCAEQLASCQALCIAKGMGIGLVNDLAVGCTGGGLEFGSFRSCFTEKANIGAPPDPWAEQGQNWGMPALNPIKVKQHKFAYFKSLVRSNLSQVGALRIDHVMSLRRLWWCFTHEGRELGCYVYYPFDYLLAILKIESHLHRSLVIGEDLGVVPPEVTKALDESAIFGNTLFYFEKNHEGEFKACAQLREKALIMVANHDVPPFHGWWTGKDIDIKLEYGLIDDSQSGDQKHARAIEKQRLVKWLTEHDGSEFQSNSLSQDVYRAIMRILAKSPSQLLAIQLDDLDLQAFPVNIPGTNKEYPNWRRKLNHELDELFEFNKDFIQHLSAIRKQQ</sequence>
<dbReference type="EC" id="2.4.1.25" evidence="3 10"/>
<dbReference type="NCBIfam" id="TIGR00217">
    <property type="entry name" value="malQ"/>
    <property type="match status" value="1"/>
</dbReference>
<keyword evidence="5 10" id="KW-0328">Glycosyltransferase</keyword>
<keyword evidence="6 10" id="KW-0808">Transferase</keyword>
<dbReference type="InterPro" id="IPR017853">
    <property type="entry name" value="GH"/>
</dbReference>
<protein>
    <recommendedName>
        <fullName evidence="4 10">4-alpha-glucanotransferase</fullName>
        <ecNumber evidence="3 10">2.4.1.25</ecNumber>
    </recommendedName>
    <alternativeName>
        <fullName evidence="8 10">Amylomaltase</fullName>
    </alternativeName>
    <alternativeName>
        <fullName evidence="9 10">Disproportionating enzyme</fullName>
    </alternativeName>
</protein>
<dbReference type="PANTHER" id="PTHR32438">
    <property type="entry name" value="4-ALPHA-GLUCANOTRANSFERASE DPE1, CHLOROPLASTIC/AMYLOPLASTIC"/>
    <property type="match status" value="1"/>
</dbReference>
<dbReference type="GO" id="GO:0005975">
    <property type="term" value="P:carbohydrate metabolic process"/>
    <property type="evidence" value="ECO:0007669"/>
    <property type="project" value="InterPro"/>
</dbReference>
<dbReference type="AlphaFoldDB" id="A0A0F6A6N3"/>
<dbReference type="Gene3D" id="3.20.20.80">
    <property type="entry name" value="Glycosidases"/>
    <property type="match status" value="2"/>
</dbReference>
<keyword evidence="7 10" id="KW-0119">Carbohydrate metabolism</keyword>
<dbReference type="SUPFAM" id="SSF51445">
    <property type="entry name" value="(Trans)glycosidases"/>
    <property type="match status" value="1"/>
</dbReference>
<evidence type="ECO:0000256" key="8">
    <source>
        <dbReference type="ARBA" id="ARBA00031423"/>
    </source>
</evidence>
<comment type="similarity">
    <text evidence="2 10">Belongs to the disproportionating enzyme family.</text>
</comment>
<evidence type="ECO:0000313" key="12">
    <source>
        <dbReference type="Proteomes" id="UP000033434"/>
    </source>
</evidence>
<gene>
    <name evidence="11" type="ORF">N479_03200</name>
</gene>
<name>A0A0F6A6N3_9GAMM</name>
<dbReference type="EMBL" id="AUXW01000187">
    <property type="protein sequence ID" value="KKE81506.1"/>
    <property type="molecule type" value="Genomic_DNA"/>
</dbReference>
<evidence type="ECO:0000313" key="11">
    <source>
        <dbReference type="EMBL" id="KKE81506.1"/>
    </source>
</evidence>
<evidence type="ECO:0000256" key="10">
    <source>
        <dbReference type="RuleBase" id="RU361207"/>
    </source>
</evidence>
<evidence type="ECO:0000256" key="4">
    <source>
        <dbReference type="ARBA" id="ARBA00020295"/>
    </source>
</evidence>
<comment type="caution">
    <text evidence="11">The sequence shown here is derived from an EMBL/GenBank/DDBJ whole genome shotgun (WGS) entry which is preliminary data.</text>
</comment>
<proteinExistence type="inferred from homology"/>
<evidence type="ECO:0000256" key="3">
    <source>
        <dbReference type="ARBA" id="ARBA00012560"/>
    </source>
</evidence>
<evidence type="ECO:0000256" key="6">
    <source>
        <dbReference type="ARBA" id="ARBA00022679"/>
    </source>
</evidence>
<evidence type="ECO:0000256" key="1">
    <source>
        <dbReference type="ARBA" id="ARBA00000439"/>
    </source>
</evidence>
<accession>A0A0F6A6N3</accession>
<dbReference type="InterPro" id="IPR003385">
    <property type="entry name" value="Glyco_hydro_77"/>
</dbReference>
<evidence type="ECO:0000256" key="2">
    <source>
        <dbReference type="ARBA" id="ARBA00005684"/>
    </source>
</evidence>
<reference evidence="11 12" key="1">
    <citation type="journal article" date="2015" name="BMC Genomics">
        <title>Genome mining reveals unlocked bioactive potential of marine Gram-negative bacteria.</title>
        <authorList>
            <person name="Machado H."/>
            <person name="Sonnenschein E.C."/>
            <person name="Melchiorsen J."/>
            <person name="Gram L."/>
        </authorList>
    </citation>
    <scope>NUCLEOTIDE SEQUENCE [LARGE SCALE GENOMIC DNA]</scope>
    <source>
        <strain evidence="11 12">S4054</strain>
    </source>
</reference>
<comment type="catalytic activity">
    <reaction evidence="1 10">
        <text>Transfers a segment of a (1-&gt;4)-alpha-D-glucan to a new position in an acceptor, which may be glucose or a (1-&gt;4)-alpha-D-glucan.</text>
        <dbReference type="EC" id="2.4.1.25"/>
    </reaction>
</comment>